<gene>
    <name evidence="3" type="ORF">DOZ80_10470</name>
</gene>
<organism evidence="3 4">
    <name type="scientific">Pseudomonas fluorescens</name>
    <dbReference type="NCBI Taxonomy" id="294"/>
    <lineage>
        <taxon>Bacteria</taxon>
        <taxon>Pseudomonadati</taxon>
        <taxon>Pseudomonadota</taxon>
        <taxon>Gammaproteobacteria</taxon>
        <taxon>Pseudomonadales</taxon>
        <taxon>Pseudomonadaceae</taxon>
        <taxon>Pseudomonas</taxon>
    </lineage>
</organism>
<dbReference type="PRINTS" id="PR00081">
    <property type="entry name" value="GDHRDH"/>
</dbReference>
<reference evidence="3 4" key="1">
    <citation type="submission" date="2018-06" db="EMBL/GenBank/DDBJ databases">
        <authorList>
            <person name="Zhirakovskaya E."/>
        </authorList>
    </citation>
    <scope>NUCLEOTIDE SEQUENCE [LARGE SCALE GENOMIC DNA]</scope>
    <source>
        <strain evidence="3 4">LY3</strain>
    </source>
</reference>
<comment type="similarity">
    <text evidence="1">Belongs to the short-chain dehydrogenases/reductases (SDR) family.</text>
</comment>
<dbReference type="InterPro" id="IPR002347">
    <property type="entry name" value="SDR_fam"/>
</dbReference>
<dbReference type="GO" id="GO:0048038">
    <property type="term" value="F:quinone binding"/>
    <property type="evidence" value="ECO:0007669"/>
    <property type="project" value="TreeGrafter"/>
</dbReference>
<dbReference type="NCBIfam" id="NF005559">
    <property type="entry name" value="PRK07231.1"/>
    <property type="match status" value="1"/>
</dbReference>
<dbReference type="AlphaFoldDB" id="A0A327N9J6"/>
<dbReference type="Gene3D" id="3.40.50.720">
    <property type="entry name" value="NAD(P)-binding Rossmann-like Domain"/>
    <property type="match status" value="1"/>
</dbReference>
<evidence type="ECO:0000313" key="4">
    <source>
        <dbReference type="Proteomes" id="UP000249493"/>
    </source>
</evidence>
<keyword evidence="2" id="KW-0560">Oxidoreductase</keyword>
<dbReference type="SUPFAM" id="SSF51735">
    <property type="entry name" value="NAD(P)-binding Rossmann-fold domains"/>
    <property type="match status" value="1"/>
</dbReference>
<proteinExistence type="inferred from homology"/>
<comment type="caution">
    <text evidence="3">The sequence shown here is derived from an EMBL/GenBank/DDBJ whole genome shotgun (WGS) entry which is preliminary data.</text>
</comment>
<dbReference type="RefSeq" id="WP_111282452.1">
    <property type="nucleotide sequence ID" value="NZ_QLIN01000003.1"/>
</dbReference>
<accession>A0A327N9J6</accession>
<protein>
    <submittedName>
        <fullName evidence="3">Cyclopentanol dehydrogenase</fullName>
    </submittedName>
</protein>
<dbReference type="Pfam" id="PF13561">
    <property type="entry name" value="adh_short_C2"/>
    <property type="match status" value="1"/>
</dbReference>
<dbReference type="GO" id="GO:0016616">
    <property type="term" value="F:oxidoreductase activity, acting on the CH-OH group of donors, NAD or NADP as acceptor"/>
    <property type="evidence" value="ECO:0007669"/>
    <property type="project" value="TreeGrafter"/>
</dbReference>
<dbReference type="Proteomes" id="UP000249493">
    <property type="component" value="Unassembled WGS sequence"/>
</dbReference>
<dbReference type="PRINTS" id="PR00080">
    <property type="entry name" value="SDRFAMILY"/>
</dbReference>
<dbReference type="FunFam" id="3.40.50.720:FF:000084">
    <property type="entry name" value="Short-chain dehydrogenase reductase"/>
    <property type="match status" value="1"/>
</dbReference>
<evidence type="ECO:0000313" key="3">
    <source>
        <dbReference type="EMBL" id="RAI70884.1"/>
    </source>
</evidence>
<dbReference type="EMBL" id="QLIN01000003">
    <property type="protein sequence ID" value="RAI70884.1"/>
    <property type="molecule type" value="Genomic_DNA"/>
</dbReference>
<dbReference type="CDD" id="cd05233">
    <property type="entry name" value="SDR_c"/>
    <property type="match status" value="1"/>
</dbReference>
<dbReference type="GO" id="GO:0006633">
    <property type="term" value="P:fatty acid biosynthetic process"/>
    <property type="evidence" value="ECO:0007669"/>
    <property type="project" value="TreeGrafter"/>
</dbReference>
<evidence type="ECO:0000256" key="1">
    <source>
        <dbReference type="ARBA" id="ARBA00006484"/>
    </source>
</evidence>
<dbReference type="InterPro" id="IPR036291">
    <property type="entry name" value="NAD(P)-bd_dom_sf"/>
</dbReference>
<evidence type="ECO:0000256" key="2">
    <source>
        <dbReference type="ARBA" id="ARBA00023002"/>
    </source>
</evidence>
<name>A0A327N9J6_PSEFL</name>
<dbReference type="PANTHER" id="PTHR42760:SF133">
    <property type="entry name" value="3-OXOACYL-[ACYL-CARRIER-PROTEIN] REDUCTASE"/>
    <property type="match status" value="1"/>
</dbReference>
<sequence length="259" mass="26992">MKDLSGKVTIITGASGGIGQIIAEKFAQAGSAVAICDVAFEKASALADSLSSAGHNAFAIELDVASEESWQLACAEVVRRVGRVDVLVNNAGINDRGTMMSTDLEKWDRTFSVNLKGAFIGMRAVAPIMREGGGGSIINTCSLASHHGEAFAAYGASKWALRGLTKIAAMDFVDWNIRVNSVSPGVIETELNSGQPYIQPMASLTPMGRNGRGEEVAACMLFLASDDASFITGHDMPVDGGFTAGAAAKYVGKLIAQNA</sequence>
<dbReference type="PANTHER" id="PTHR42760">
    <property type="entry name" value="SHORT-CHAIN DEHYDROGENASES/REDUCTASES FAMILY MEMBER"/>
    <property type="match status" value="1"/>
</dbReference>